<sequence>MKFSKLGRVLWRAVPPTGYVRERDDDDDVGGVDAIAICETADAVGRFVGGPTRADVLTLGTGTPVKELAMPVSMPAGEAFGSSGSVGRYIWATTATCWRHTGDLWTGNSSRLHVWRADGDGRRSAYVSAPDSRRRIDGPVDDPKSRMLEPDYTLVPFASVRGLDGGDGGVEFLSVVINFHEQNAVLERRAYEFTERLPCVSTLELESPNTYRRVNLGWIPKFVAIRDKAFNRDMRTMPSMATCVDSNQFYLVIWPDGEQPVHVIDRKMDASNSSRRYMMDALSMSVSSCIANPDARTKRTVVDARMHDGDAVVAIVVRDAPIPQKWESSTPRDEDVDFKMLFVPTGFRVGAKSLSSIKPKTVQSEPLIDFVDVATSVPRSSESCTICLDEIERDGTVHAPCCSASFCEECLTAYILDNSMKGCPMCRNVENFSSMRSFATESLSLASPASFEVDAPFTVRQQLKRFRLMEQVVDGDYAALDEHHMRGDRSPLAYGRGVVVTLTNNGADVRDIISPRDDASCLPKI</sequence>
<dbReference type="InterPro" id="IPR013083">
    <property type="entry name" value="Znf_RING/FYVE/PHD"/>
</dbReference>
<proteinExistence type="predicted"/>
<dbReference type="Gene3D" id="3.30.40.10">
    <property type="entry name" value="Zinc/RING finger domain, C3HC4 (zinc finger)"/>
    <property type="match status" value="1"/>
</dbReference>
<protein>
    <recommendedName>
        <fullName evidence="2">RING-type domain-containing protein</fullName>
    </recommendedName>
</protein>
<organism evidence="3">
    <name type="scientific">Ostreococcus tauri</name>
    <name type="common">Marine green alga</name>
    <dbReference type="NCBI Taxonomy" id="70448"/>
    <lineage>
        <taxon>Eukaryota</taxon>
        <taxon>Viridiplantae</taxon>
        <taxon>Chlorophyta</taxon>
        <taxon>Mamiellophyceae</taxon>
        <taxon>Mamiellales</taxon>
        <taxon>Bathycoccaceae</taxon>
        <taxon>Ostreococcus</taxon>
    </lineage>
</organism>
<reference evidence="3" key="1">
    <citation type="submission" date="2017-04" db="EMBL/GenBank/DDBJ databases">
        <title>Population genomics of picophytoplankton unveils novel chromosome hypervariability.</title>
        <authorList>
            <consortium name="DOE Joint Genome Institute"/>
            <person name="Blanc-Mathieu R."/>
            <person name="Krasovec M."/>
            <person name="Hebrard M."/>
            <person name="Yau S."/>
            <person name="Desgranges E."/>
            <person name="Martin J."/>
            <person name="Schackwitz W."/>
            <person name="Kuo A."/>
            <person name="Salin G."/>
            <person name="Donnadieu C."/>
            <person name="Desdevises Y."/>
            <person name="Sanchez-Ferandin S."/>
            <person name="Moreau H."/>
            <person name="Rivals E."/>
            <person name="Grigoriev I.V."/>
            <person name="Grimsley N."/>
            <person name="Eyre-Walker A."/>
            <person name="Piganeau G."/>
        </authorList>
    </citation>
    <scope>NUCLEOTIDE SEQUENCE [LARGE SCALE GENOMIC DNA]</scope>
    <source>
        <strain evidence="3">RCC 1115</strain>
    </source>
</reference>
<dbReference type="Pfam" id="PF13639">
    <property type="entry name" value="zf-RING_2"/>
    <property type="match status" value="1"/>
</dbReference>
<name>A0A1Y5HZT6_OSTTA</name>
<feature type="domain" description="RING-type" evidence="2">
    <location>
        <begin position="384"/>
        <end position="427"/>
    </location>
</feature>
<dbReference type="GO" id="GO:0008270">
    <property type="term" value="F:zinc ion binding"/>
    <property type="evidence" value="ECO:0007669"/>
    <property type="project" value="UniProtKB-KW"/>
</dbReference>
<dbReference type="AlphaFoldDB" id="A0A1Y5HZT6"/>
<keyword evidence="1" id="KW-0863">Zinc-finger</keyword>
<keyword evidence="1" id="KW-0479">Metal-binding</keyword>
<dbReference type="InterPro" id="IPR001841">
    <property type="entry name" value="Znf_RING"/>
</dbReference>
<keyword evidence="1" id="KW-0862">Zinc</keyword>
<dbReference type="PROSITE" id="PS50089">
    <property type="entry name" value="ZF_RING_2"/>
    <property type="match status" value="1"/>
</dbReference>
<evidence type="ECO:0000313" key="3">
    <source>
        <dbReference type="EMBL" id="OUS42811.1"/>
    </source>
</evidence>
<dbReference type="EMBL" id="KZ155838">
    <property type="protein sequence ID" value="OUS42811.1"/>
    <property type="molecule type" value="Genomic_DNA"/>
</dbReference>
<accession>A0A1Y5HZT6</accession>
<dbReference type="Proteomes" id="UP000195557">
    <property type="component" value="Unassembled WGS sequence"/>
</dbReference>
<evidence type="ECO:0000256" key="1">
    <source>
        <dbReference type="PROSITE-ProRule" id="PRU00175"/>
    </source>
</evidence>
<dbReference type="SMART" id="SM00184">
    <property type="entry name" value="RING"/>
    <property type="match status" value="1"/>
</dbReference>
<evidence type="ECO:0000259" key="2">
    <source>
        <dbReference type="PROSITE" id="PS50089"/>
    </source>
</evidence>
<gene>
    <name evidence="3" type="ORF">BE221DRAFT_63039</name>
</gene>
<dbReference type="SUPFAM" id="SSF57850">
    <property type="entry name" value="RING/U-box"/>
    <property type="match status" value="1"/>
</dbReference>